<reference evidence="1" key="1">
    <citation type="journal article" date="2015" name="Nature">
        <title>Complex archaea that bridge the gap between prokaryotes and eukaryotes.</title>
        <authorList>
            <person name="Spang A."/>
            <person name="Saw J.H."/>
            <person name="Jorgensen S.L."/>
            <person name="Zaremba-Niedzwiedzka K."/>
            <person name="Martijn J."/>
            <person name="Lind A.E."/>
            <person name="van Eijk R."/>
            <person name="Schleper C."/>
            <person name="Guy L."/>
            <person name="Ettema T.J."/>
        </authorList>
    </citation>
    <scope>NUCLEOTIDE SEQUENCE</scope>
</reference>
<proteinExistence type="predicted"/>
<gene>
    <name evidence="1" type="ORF">LCGC14_0499400</name>
</gene>
<protein>
    <submittedName>
        <fullName evidence="1">Uncharacterized protein</fullName>
    </submittedName>
</protein>
<dbReference type="AlphaFoldDB" id="A0A0F9S4C6"/>
<accession>A0A0F9S4C6</accession>
<dbReference type="EMBL" id="LAZR01000582">
    <property type="protein sequence ID" value="KKN63705.1"/>
    <property type="molecule type" value="Genomic_DNA"/>
</dbReference>
<sequence>MLDWVTANAETIALSWGAIVALAELAKRLIPGTKDDTIIVKVLDMVAKVLTLGGVKLLPKQDGVTK</sequence>
<name>A0A0F9S4C6_9ZZZZ</name>
<comment type="caution">
    <text evidence="1">The sequence shown here is derived from an EMBL/GenBank/DDBJ whole genome shotgun (WGS) entry which is preliminary data.</text>
</comment>
<organism evidence="1">
    <name type="scientific">marine sediment metagenome</name>
    <dbReference type="NCBI Taxonomy" id="412755"/>
    <lineage>
        <taxon>unclassified sequences</taxon>
        <taxon>metagenomes</taxon>
        <taxon>ecological metagenomes</taxon>
    </lineage>
</organism>
<evidence type="ECO:0000313" key="1">
    <source>
        <dbReference type="EMBL" id="KKN63705.1"/>
    </source>
</evidence>